<dbReference type="GO" id="GO:0140664">
    <property type="term" value="F:ATP-dependent DNA damage sensor activity"/>
    <property type="evidence" value="ECO:0007669"/>
    <property type="project" value="InterPro"/>
</dbReference>
<reference evidence="20 21" key="1">
    <citation type="journal article" date="2018" name="Genome Biol. Evol.">
        <title>Multiple Roots of Fruiting Body Formation in Amoebozoa.</title>
        <authorList>
            <person name="Hillmann F."/>
            <person name="Forbes G."/>
            <person name="Novohradska S."/>
            <person name="Ferling I."/>
            <person name="Riege K."/>
            <person name="Groth M."/>
            <person name="Westermann M."/>
            <person name="Marz M."/>
            <person name="Spaller T."/>
            <person name="Winckler T."/>
            <person name="Schaap P."/>
            <person name="Glockner G."/>
        </authorList>
    </citation>
    <scope>NUCLEOTIDE SEQUENCE [LARGE SCALE GENOMIC DNA]</scope>
    <source>
        <strain evidence="20 21">Jena</strain>
    </source>
</reference>
<gene>
    <name evidence="20" type="ORF">PROFUN_05568</name>
</gene>
<proteinExistence type="inferred from homology"/>
<evidence type="ECO:0000256" key="9">
    <source>
        <dbReference type="ARBA" id="ARBA00022763"/>
    </source>
</evidence>
<dbReference type="PANTHER" id="PTHR11361">
    <property type="entry name" value="DNA MISMATCH REPAIR PROTEIN MUTS FAMILY MEMBER"/>
    <property type="match status" value="1"/>
</dbReference>
<sequence length="1829" mass="204969">MSHLQVSVDHIAEKGFAEFYRGLERQLYGIHGEEAKMIAAEYFKSMKVVKKWGATRPQKKIKGEDGAGVGSNELEYVTVREKTEVESLLKFLLFDKLLQVEIYEPKKGGVGEYKLDISASPGNYEKIEHLLPTLEQAKDVPPICAVWLTSTPKGSDLMGVAVINTMLREIKVSEFEDNEQMTNFETLLIQSGARECLYSSQNKPTAKLESIISRCNIPLNKRKTNEYKSDNIPQDLNRLLGEDHQQIDKIEMKLAMKATACLIRFLELLSEDIDMVDEKEKKKGKRYKLSSFQFDCYMRLDAAALEALNLFPERGESLKKTTNLFGLLNHCLTPMGSRRLSQWIRQPLKDKEQIENRHDIVSVFTEDTTMRDHLRLNYLKRDVPDIDKLSKKVHAKKASLEDTVKIYYMFKQLPECIEALEKYVSSGPEDKVALIRDTFLLPLKDIDSQSEKYIAMVEQVVDLDAASRNEYIIRADFDEDLKRFGEEKKLYHEKMVRNREAVVDKLGVKESVVALLPKKKIGWYFEVTSKIAREIKLETKPNILIVDAVRKTGVAFQTKELKALNEKYQAAAEQYSAHQQTFVAELQAVLLTYVALMEQASMTLADLDVYTCFAHVSNLNHYIRPQMREPGVKIVLKQSRHPCLDVQEGLDFVPNDVSMTKEASRFVIITGPNMGGKSTYIRQIGMIVLMAQIGCYVPCEDAEISVVDCIMARVGANDSQLRGVSTFMAEMLEMSNILRSATCDSLVIIDELGRGTSTYDGFGLARAISENLCERGCFCLFATHFHELTEMEKETPYVHNLHVEACIVDEELILQHQVNEGPCLQSYGIHVAELANFPKSVIEVAKRKASELERVLKWELTGAADVSEETVKKFMVEFKKIPMDQLSEEEAMKRIAKLKADFGAYGDRPTSTLERYVLKEAVEDIVSHKLSTLFGELQRADHPMSMQWGSCRHDARDMEDTRRLEEGEMSVLKDLTGSDQYWKGNNICNSTDYVGLFCNGAWPVSILLSSYNLNGSIPPSIGTLVNLTILYLDSNSLTGPIPSSIGNLTSLRVLMLASNGLEGPIPFTVGLMTSLLILDLSLNQLNGTIPADIGRMRSLQQLTLSTNHLTGTLPSTIAELKNLTSLTINNNQLNGTIPPFIGQMSGLSILSLMNSSFTGPIPSSFNNLTSITSLGLSYNRISGPIPSFITHLTRLSTLSLDHNELNGSLPSNLDALTQLSTLDVSSNQIGGMLPSAIGNLMDMRYLYLSNNRFEGNVPTSIMNLMYVKSISLSNNSLNGSVPSRDPTLFPLDDLDLSNNLFTSIPYIKVTTDCDMRGNSLPCLPLLDVSSTCDIDYLPRSDAIINAFYGNSTHLSVRQAQSVLNRTSGDVQTVKLISAVTLALSRNVTSFEYTSPSVSIKINSYDTKNSTSQKIENRLTSSNVTVAIPVSIISQPEVALSSISFNPFSSISNQSIYSDVIGVSVYAVGREIDVKGVNELINITMGTIDTIPQDHYAVCQYWNQFSSLWSRDGINLVVDGGSMICQTNHLTNFSIGKEPIVKPPYDPSTRDDTNRIIIIVCCAIGGSIAILTTSILIYLRLSKRKGESAGQLKWIEKTSEEKTQVWRVVQNETTTVAVKKRDVKDVRTLVQEAIRLKAMHHPNVVMYLAHNLNEGWLMIEWMEEGSLFSYARSHPVLPLFYSIGRDVARGMSYVSEQKIVHTQLHPHHVLLRISQGTVLAKITSFSESVEDGTKYKRKPHHHTAPEVIKYGVQYVQSDVWSFGLILLFIASNGRESTEVEMLVHHQQEYDIRTNATIKKNCAKIVAPTWARTRNLSVNSRTRYRLRHKSG</sequence>
<evidence type="ECO:0000313" key="21">
    <source>
        <dbReference type="Proteomes" id="UP000241769"/>
    </source>
</evidence>
<feature type="transmembrane region" description="Helical" evidence="17">
    <location>
        <begin position="1555"/>
        <end position="1578"/>
    </location>
</feature>
<keyword evidence="9" id="KW-0227">DNA damage</keyword>
<evidence type="ECO:0000256" key="13">
    <source>
        <dbReference type="ARBA" id="ARBA00023136"/>
    </source>
</evidence>
<dbReference type="InterPro" id="IPR045076">
    <property type="entry name" value="MutS"/>
</dbReference>
<dbReference type="Proteomes" id="UP000241769">
    <property type="component" value="Unassembled WGS sequence"/>
</dbReference>
<dbReference type="InterPro" id="IPR003591">
    <property type="entry name" value="Leu-rich_rpt_typical-subtyp"/>
</dbReference>
<dbReference type="InterPro" id="IPR036678">
    <property type="entry name" value="MutS_con_dom_sf"/>
</dbReference>
<comment type="caution">
    <text evidence="20">The sequence shown here is derived from an EMBL/GenBank/DDBJ whole genome shotgun (WGS) entry which is preliminary data.</text>
</comment>
<dbReference type="InterPro" id="IPR036187">
    <property type="entry name" value="DNA_mismatch_repair_MutS_sf"/>
</dbReference>
<dbReference type="GO" id="GO:0030983">
    <property type="term" value="F:mismatched DNA binding"/>
    <property type="evidence" value="ECO:0007669"/>
    <property type="project" value="InterPro"/>
</dbReference>
<keyword evidence="6" id="KW-0732">Signal</keyword>
<dbReference type="SMART" id="SM00365">
    <property type="entry name" value="LRR_SD22"/>
    <property type="match status" value="4"/>
</dbReference>
<evidence type="ECO:0000259" key="19">
    <source>
        <dbReference type="PROSITE" id="PS50221"/>
    </source>
</evidence>
<dbReference type="GO" id="GO:0006312">
    <property type="term" value="P:mitotic recombination"/>
    <property type="evidence" value="ECO:0007669"/>
    <property type="project" value="TreeGrafter"/>
</dbReference>
<evidence type="ECO:0000256" key="2">
    <source>
        <dbReference type="ARBA" id="ARBA00004370"/>
    </source>
</evidence>
<evidence type="ECO:0000256" key="5">
    <source>
        <dbReference type="ARBA" id="ARBA00022692"/>
    </source>
</evidence>
<dbReference type="Pfam" id="PF05192">
    <property type="entry name" value="MutS_III"/>
    <property type="match status" value="1"/>
</dbReference>
<dbReference type="EMBL" id="MDYQ01000269">
    <property type="protein sequence ID" value="PRP77323.1"/>
    <property type="molecule type" value="Genomic_DNA"/>
</dbReference>
<dbReference type="OrthoDB" id="295033at2759"/>
<keyword evidence="8" id="KW-0547">Nucleotide-binding</keyword>
<dbReference type="STRING" id="1890364.A0A2P6N058"/>
<dbReference type="Pfam" id="PF00488">
    <property type="entry name" value="MutS_V"/>
    <property type="match status" value="1"/>
</dbReference>
<comment type="similarity">
    <text evidence="3">Belongs to the protein kinase superfamily. TKL Ser/Thr protein kinase family. ROCO subfamily.</text>
</comment>
<evidence type="ECO:0000256" key="3">
    <source>
        <dbReference type="ARBA" id="ARBA00008171"/>
    </source>
</evidence>
<dbReference type="SUPFAM" id="SSF48334">
    <property type="entry name" value="DNA repair protein MutS, domain III"/>
    <property type="match status" value="1"/>
</dbReference>
<dbReference type="GO" id="GO:0016020">
    <property type="term" value="C:membrane"/>
    <property type="evidence" value="ECO:0007669"/>
    <property type="project" value="UniProtKB-SubCell"/>
</dbReference>
<evidence type="ECO:0000256" key="12">
    <source>
        <dbReference type="ARBA" id="ARBA00023125"/>
    </source>
</evidence>
<dbReference type="InterPro" id="IPR027417">
    <property type="entry name" value="P-loop_NTPase"/>
</dbReference>
<keyword evidence="7" id="KW-0677">Repeat</keyword>
<name>A0A2P6N058_9EUKA</name>
<dbReference type="GO" id="GO:0006298">
    <property type="term" value="P:mismatch repair"/>
    <property type="evidence" value="ECO:0007669"/>
    <property type="project" value="InterPro"/>
</dbReference>
<dbReference type="Gene3D" id="3.40.1170.10">
    <property type="entry name" value="DNA repair protein MutS, domain I"/>
    <property type="match status" value="1"/>
</dbReference>
<feature type="coiled-coil region" evidence="16">
    <location>
        <begin position="554"/>
        <end position="581"/>
    </location>
</feature>
<evidence type="ECO:0000313" key="20">
    <source>
        <dbReference type="EMBL" id="PRP77323.1"/>
    </source>
</evidence>
<dbReference type="GO" id="GO:0009653">
    <property type="term" value="P:anatomical structure morphogenesis"/>
    <property type="evidence" value="ECO:0007669"/>
    <property type="project" value="UniProtKB-ARBA"/>
</dbReference>
<dbReference type="SMART" id="SM00534">
    <property type="entry name" value="MUTSac"/>
    <property type="match status" value="1"/>
</dbReference>
<dbReference type="InterPro" id="IPR000432">
    <property type="entry name" value="DNA_mismatch_repair_MutS_C"/>
</dbReference>
<dbReference type="Pfam" id="PF01825">
    <property type="entry name" value="GPS"/>
    <property type="match status" value="1"/>
</dbReference>
<dbReference type="SMART" id="SM00369">
    <property type="entry name" value="LRR_TYP"/>
    <property type="match status" value="6"/>
</dbReference>
<keyword evidence="21" id="KW-1185">Reference proteome</keyword>
<evidence type="ECO:0000256" key="11">
    <source>
        <dbReference type="ARBA" id="ARBA00022989"/>
    </source>
</evidence>
<evidence type="ECO:0000256" key="1">
    <source>
        <dbReference type="ARBA" id="ARBA00004123"/>
    </source>
</evidence>
<dbReference type="FunFam" id="3.80.10.10:FF:000400">
    <property type="entry name" value="Nuclear pore complex protein NUP107"/>
    <property type="match status" value="1"/>
</dbReference>
<dbReference type="PROSITE" id="PS00486">
    <property type="entry name" value="DNA_MISMATCH_REPAIR_2"/>
    <property type="match status" value="1"/>
</dbReference>
<dbReference type="Gene3D" id="3.80.10.10">
    <property type="entry name" value="Ribonuclease Inhibitor"/>
    <property type="match status" value="3"/>
</dbReference>
<keyword evidence="15" id="KW-0539">Nucleus</keyword>
<dbReference type="InterPro" id="IPR007861">
    <property type="entry name" value="DNA_mismatch_repair_MutS_clamp"/>
</dbReference>
<evidence type="ECO:0000256" key="8">
    <source>
        <dbReference type="ARBA" id="ARBA00022741"/>
    </source>
</evidence>
<dbReference type="Pfam" id="PF05188">
    <property type="entry name" value="MutS_II"/>
    <property type="match status" value="1"/>
</dbReference>
<keyword evidence="11 17" id="KW-1133">Transmembrane helix</keyword>
<keyword evidence="10" id="KW-0067">ATP-binding</keyword>
<dbReference type="InParanoid" id="A0A2P6N058"/>
<dbReference type="Pfam" id="PF00560">
    <property type="entry name" value="LRR_1"/>
    <property type="match status" value="6"/>
</dbReference>
<organism evidence="20 21">
    <name type="scientific">Planoprotostelium fungivorum</name>
    <dbReference type="NCBI Taxonomy" id="1890364"/>
    <lineage>
        <taxon>Eukaryota</taxon>
        <taxon>Amoebozoa</taxon>
        <taxon>Evosea</taxon>
        <taxon>Variosea</taxon>
        <taxon>Cavosteliida</taxon>
        <taxon>Cavosteliaceae</taxon>
        <taxon>Planoprotostelium</taxon>
    </lineage>
</organism>
<dbReference type="Gene3D" id="3.40.50.300">
    <property type="entry name" value="P-loop containing nucleotide triphosphate hydrolases"/>
    <property type="match status" value="1"/>
</dbReference>
<dbReference type="Pfam" id="PF05190">
    <property type="entry name" value="MutS_IV"/>
    <property type="match status" value="1"/>
</dbReference>
<dbReference type="InterPro" id="IPR000719">
    <property type="entry name" value="Prot_kinase_dom"/>
</dbReference>
<dbReference type="GO" id="GO:0004672">
    <property type="term" value="F:protein kinase activity"/>
    <property type="evidence" value="ECO:0007669"/>
    <property type="project" value="InterPro"/>
</dbReference>
<dbReference type="InterPro" id="IPR001611">
    <property type="entry name" value="Leu-rich_rpt"/>
</dbReference>
<dbReference type="SMART" id="SM00303">
    <property type="entry name" value="GPS"/>
    <property type="match status" value="1"/>
</dbReference>
<evidence type="ECO:0000256" key="6">
    <source>
        <dbReference type="ARBA" id="ARBA00022729"/>
    </source>
</evidence>
<accession>A0A2P6N058</accession>
<dbReference type="InterPro" id="IPR032675">
    <property type="entry name" value="LRR_dom_sf"/>
</dbReference>
<dbReference type="Gene3D" id="3.30.420.110">
    <property type="entry name" value="MutS, connector domain"/>
    <property type="match status" value="1"/>
</dbReference>
<dbReference type="InterPro" id="IPR011009">
    <property type="entry name" value="Kinase-like_dom_sf"/>
</dbReference>
<keyword evidence="4" id="KW-0433">Leucine-rich repeat</keyword>
<dbReference type="Pfam" id="PF07714">
    <property type="entry name" value="PK_Tyr_Ser-Thr"/>
    <property type="match status" value="1"/>
</dbReference>
<evidence type="ECO:0000256" key="4">
    <source>
        <dbReference type="ARBA" id="ARBA00022614"/>
    </source>
</evidence>
<dbReference type="PROSITE" id="PS51450">
    <property type="entry name" value="LRR"/>
    <property type="match status" value="1"/>
</dbReference>
<dbReference type="InterPro" id="IPR016151">
    <property type="entry name" value="DNA_mismatch_repair_MutS_N"/>
</dbReference>
<evidence type="ECO:0000256" key="14">
    <source>
        <dbReference type="ARBA" id="ARBA00023157"/>
    </source>
</evidence>
<dbReference type="InterPro" id="IPR046338">
    <property type="entry name" value="GAIN_dom_sf"/>
</dbReference>
<dbReference type="FunFam" id="3.40.50.300:FF:000870">
    <property type="entry name" value="MutS protein homolog 4"/>
    <property type="match status" value="1"/>
</dbReference>
<dbReference type="PROSITE" id="PS50221">
    <property type="entry name" value="GAIN_B"/>
    <property type="match status" value="1"/>
</dbReference>
<dbReference type="Gene3D" id="1.10.1420.10">
    <property type="match status" value="2"/>
</dbReference>
<dbReference type="PROSITE" id="PS50011">
    <property type="entry name" value="PROTEIN_KINASE_DOM"/>
    <property type="match status" value="1"/>
</dbReference>
<dbReference type="InterPro" id="IPR007696">
    <property type="entry name" value="DNA_mismatch_repair_MutS_core"/>
</dbReference>
<evidence type="ECO:0000256" key="15">
    <source>
        <dbReference type="ARBA" id="ARBA00023242"/>
    </source>
</evidence>
<dbReference type="Gene3D" id="2.60.220.50">
    <property type="match status" value="1"/>
</dbReference>
<feature type="domain" description="GAIN-B" evidence="19">
    <location>
        <begin position="1389"/>
        <end position="1542"/>
    </location>
</feature>
<keyword evidence="16" id="KW-0175">Coiled coil</keyword>
<protein>
    <submittedName>
        <fullName evidence="20">DNA mismatch repair protein Msh2</fullName>
    </submittedName>
</protein>
<dbReference type="InterPro" id="IPR001245">
    <property type="entry name" value="Ser-Thr/Tyr_kinase_cat_dom"/>
</dbReference>
<evidence type="ECO:0000256" key="17">
    <source>
        <dbReference type="SAM" id="Phobius"/>
    </source>
</evidence>
<keyword evidence="5 17" id="KW-0812">Transmembrane</keyword>
<keyword evidence="13 17" id="KW-0472">Membrane</keyword>
<evidence type="ECO:0000256" key="16">
    <source>
        <dbReference type="SAM" id="Coils"/>
    </source>
</evidence>
<dbReference type="GO" id="GO:0032301">
    <property type="term" value="C:MutSalpha complex"/>
    <property type="evidence" value="ECO:0007669"/>
    <property type="project" value="TreeGrafter"/>
</dbReference>
<evidence type="ECO:0000256" key="10">
    <source>
        <dbReference type="ARBA" id="ARBA00022840"/>
    </source>
</evidence>
<comment type="subcellular location">
    <subcellularLocation>
        <location evidence="2">Membrane</location>
    </subcellularLocation>
    <subcellularLocation>
        <location evidence="1">Nucleus</location>
    </subcellularLocation>
</comment>
<dbReference type="Gene3D" id="1.10.510.10">
    <property type="entry name" value="Transferase(Phosphotransferase) domain 1"/>
    <property type="match status" value="1"/>
</dbReference>
<dbReference type="PANTHER" id="PTHR11361:SF35">
    <property type="entry name" value="DNA MISMATCH REPAIR PROTEIN MSH2"/>
    <property type="match status" value="1"/>
</dbReference>
<dbReference type="SMART" id="SM00220">
    <property type="entry name" value="S_TKc"/>
    <property type="match status" value="1"/>
</dbReference>
<evidence type="ECO:0000259" key="18">
    <source>
        <dbReference type="PROSITE" id="PS50011"/>
    </source>
</evidence>
<dbReference type="SUPFAM" id="SSF52540">
    <property type="entry name" value="P-loop containing nucleoside triphosphate hydrolases"/>
    <property type="match status" value="1"/>
</dbReference>
<dbReference type="FunFam" id="3.80.10.10:FF:000095">
    <property type="entry name" value="LRR receptor-like serine/threonine-protein kinase GSO1"/>
    <property type="match status" value="1"/>
</dbReference>
<dbReference type="InterPro" id="IPR007860">
    <property type="entry name" value="DNA_mmatch_repair_MutS_con_dom"/>
</dbReference>
<feature type="domain" description="Protein kinase" evidence="18">
    <location>
        <begin position="1578"/>
        <end position="1829"/>
    </location>
</feature>
<dbReference type="SUPFAM" id="SSF52058">
    <property type="entry name" value="L domain-like"/>
    <property type="match status" value="1"/>
</dbReference>
<keyword evidence="14" id="KW-1015">Disulfide bond</keyword>
<dbReference type="GO" id="GO:0005524">
    <property type="term" value="F:ATP binding"/>
    <property type="evidence" value="ECO:0007669"/>
    <property type="project" value="UniProtKB-KW"/>
</dbReference>
<keyword evidence="12" id="KW-0238">DNA-binding</keyword>
<dbReference type="SMART" id="SM00533">
    <property type="entry name" value="MUTSd"/>
    <property type="match status" value="1"/>
</dbReference>
<dbReference type="InterPro" id="IPR000203">
    <property type="entry name" value="GPS"/>
</dbReference>
<dbReference type="InterPro" id="IPR057244">
    <property type="entry name" value="GAIN_B"/>
</dbReference>
<evidence type="ECO:0000256" key="7">
    <source>
        <dbReference type="ARBA" id="ARBA00022737"/>
    </source>
</evidence>
<dbReference type="SUPFAM" id="SSF56112">
    <property type="entry name" value="Protein kinase-like (PK-like)"/>
    <property type="match status" value="1"/>
</dbReference>